<dbReference type="CDD" id="cd01392">
    <property type="entry name" value="HTH_LacI"/>
    <property type="match status" value="1"/>
</dbReference>
<evidence type="ECO:0000259" key="5">
    <source>
        <dbReference type="Pfam" id="PF13377"/>
    </source>
</evidence>
<dbReference type="Pfam" id="PF13377">
    <property type="entry name" value="Peripla_BP_3"/>
    <property type="match status" value="1"/>
</dbReference>
<evidence type="ECO:0000256" key="2">
    <source>
        <dbReference type="ARBA" id="ARBA00023015"/>
    </source>
</evidence>
<gene>
    <name evidence="6" type="ORF">PWF74_03385</name>
</gene>
<dbReference type="InterPro" id="IPR046335">
    <property type="entry name" value="LacI/GalR-like_sensor"/>
</dbReference>
<keyword evidence="3 6" id="KW-0238">DNA-binding</keyword>
<organism evidence="6 7">
    <name type="scientific">Lactococcus garvieae</name>
    <dbReference type="NCBI Taxonomy" id="1363"/>
    <lineage>
        <taxon>Bacteria</taxon>
        <taxon>Bacillati</taxon>
        <taxon>Bacillota</taxon>
        <taxon>Bacilli</taxon>
        <taxon>Lactobacillales</taxon>
        <taxon>Streptococcaceae</taxon>
        <taxon>Lactococcus</taxon>
    </lineage>
</organism>
<dbReference type="Gene3D" id="1.10.260.40">
    <property type="entry name" value="lambda repressor-like DNA-binding domains"/>
    <property type="match status" value="1"/>
</dbReference>
<name>A0AAX3NF19_9LACT</name>
<keyword evidence="1" id="KW-0678">Repressor</keyword>
<dbReference type="SUPFAM" id="SSF47413">
    <property type="entry name" value="lambda repressor-like DNA-binding domains"/>
    <property type="match status" value="1"/>
</dbReference>
<evidence type="ECO:0000256" key="4">
    <source>
        <dbReference type="ARBA" id="ARBA00023163"/>
    </source>
</evidence>
<dbReference type="Gene3D" id="3.40.50.2300">
    <property type="match status" value="2"/>
</dbReference>
<keyword evidence="4" id="KW-0804">Transcription</keyword>
<dbReference type="Proteomes" id="UP001217324">
    <property type="component" value="Chromosome"/>
</dbReference>
<dbReference type="PANTHER" id="PTHR30146:SF148">
    <property type="entry name" value="HTH-TYPE TRANSCRIPTIONAL REPRESSOR PURR-RELATED"/>
    <property type="match status" value="1"/>
</dbReference>
<dbReference type="GO" id="GO:0000976">
    <property type="term" value="F:transcription cis-regulatory region binding"/>
    <property type="evidence" value="ECO:0007669"/>
    <property type="project" value="TreeGrafter"/>
</dbReference>
<evidence type="ECO:0000313" key="7">
    <source>
        <dbReference type="Proteomes" id="UP001217324"/>
    </source>
</evidence>
<protein>
    <submittedName>
        <fullName evidence="6">LacI family DNA-binding transcriptional regulator</fullName>
    </submittedName>
</protein>
<evidence type="ECO:0000256" key="3">
    <source>
        <dbReference type="ARBA" id="ARBA00023125"/>
    </source>
</evidence>
<accession>A0AAX3NF19</accession>
<evidence type="ECO:0000313" key="6">
    <source>
        <dbReference type="EMBL" id="WEA14561.1"/>
    </source>
</evidence>
<dbReference type="AlphaFoldDB" id="A0AAX3NF19"/>
<feature type="domain" description="Transcriptional regulator LacI/GalR-like sensor" evidence="5">
    <location>
        <begin position="166"/>
        <end position="321"/>
    </location>
</feature>
<dbReference type="InterPro" id="IPR010982">
    <property type="entry name" value="Lambda_DNA-bd_dom_sf"/>
</dbReference>
<dbReference type="EMBL" id="CP118627">
    <property type="protein sequence ID" value="WEA14561.1"/>
    <property type="molecule type" value="Genomic_DNA"/>
</dbReference>
<proteinExistence type="predicted"/>
<dbReference type="GO" id="GO:0003700">
    <property type="term" value="F:DNA-binding transcription factor activity"/>
    <property type="evidence" value="ECO:0007669"/>
    <property type="project" value="TreeGrafter"/>
</dbReference>
<sequence length="325" mass="37181">MKQVSMQMIADALDISKNSVSQALRNENGVSEETKIIVRAKAEELGYKYAKQNRKEKGCFLIVATDFAFSQLSFFDKIIRSIEYTASHEKYKTERAVITEEMVNNKLLPKNLSKYDGLFVISHITDDYISLLTQQAIPCVVVDHHSQKFLADCILTNNRDGAYEAVKYLISHDNKNIGFIGDINFSPSYFERYRGYVHTLEDFNIPVIEEYQLTEIEENQAVLFSKLKQIKTMPDAWFCVNSGLAYILNYYLQSEGYKVPEDISIICFDNTEFTQMSNPKITNISTNLEFMGKQAVSSMLERLSHPAMPIVYKQIMPSLIILGTV</sequence>
<dbReference type="InterPro" id="IPR000843">
    <property type="entry name" value="HTH_LacI"/>
</dbReference>
<dbReference type="SUPFAM" id="SSF53822">
    <property type="entry name" value="Periplasmic binding protein-like I"/>
    <property type="match status" value="1"/>
</dbReference>
<dbReference type="InterPro" id="IPR028082">
    <property type="entry name" value="Peripla_BP_I"/>
</dbReference>
<reference evidence="6" key="1">
    <citation type="submission" date="2023-02" db="EMBL/GenBank/DDBJ databases">
        <title>Comparative genomics and fermentation flavor characterization of five lactic acid bacteria reveal flavor biosynthesis metabolic pathways in fermented muskmelon puree.</title>
        <authorList>
            <person name="Yuan L."/>
            <person name="Li M."/>
            <person name="Xu X."/>
            <person name="Lao F."/>
            <person name="Wu J."/>
        </authorList>
    </citation>
    <scope>NUCLEOTIDE SEQUENCE</scope>
    <source>
        <strain evidence="6">Pa-2</strain>
    </source>
</reference>
<dbReference type="RefSeq" id="WP_165705403.1">
    <property type="nucleotide sequence ID" value="NZ_CP099987.1"/>
</dbReference>
<evidence type="ECO:0000256" key="1">
    <source>
        <dbReference type="ARBA" id="ARBA00022491"/>
    </source>
</evidence>
<dbReference type="PANTHER" id="PTHR30146">
    <property type="entry name" value="LACI-RELATED TRANSCRIPTIONAL REPRESSOR"/>
    <property type="match status" value="1"/>
</dbReference>
<keyword evidence="2" id="KW-0805">Transcription regulation</keyword>